<keyword evidence="7 9" id="KW-0131">Cell cycle</keyword>
<dbReference type="PANTHER" id="PTHR15995">
    <property type="entry name" value="PROTEIN ZWILCH HOMOLOG"/>
    <property type="match status" value="1"/>
</dbReference>
<keyword evidence="3 9" id="KW-0158">Chromosome</keyword>
<dbReference type="GO" id="GO:0051301">
    <property type="term" value="P:cell division"/>
    <property type="evidence" value="ECO:0007669"/>
    <property type="project" value="UniProtKB-UniRule"/>
</dbReference>
<dbReference type="AlphaFoldDB" id="A0AAD8YSD1"/>
<evidence type="ECO:0000256" key="9">
    <source>
        <dbReference type="RuleBase" id="RU369076"/>
    </source>
</evidence>
<name>A0AAD8YSD1_9TELE</name>
<dbReference type="GO" id="GO:0007094">
    <property type="term" value="P:mitotic spindle assembly checkpoint signaling"/>
    <property type="evidence" value="ECO:0007669"/>
    <property type="project" value="UniProtKB-UniRule"/>
</dbReference>
<dbReference type="Gene3D" id="1.10.287.1880">
    <property type="match status" value="1"/>
</dbReference>
<evidence type="ECO:0000256" key="6">
    <source>
        <dbReference type="ARBA" id="ARBA00022838"/>
    </source>
</evidence>
<comment type="function">
    <text evidence="9">Essential component of the mitotic checkpoint, which prevents cells from prematurely exiting mitosis. Required for the assembly of the dynein-dynactin and MAD1-MAD2 complexes onto kinetochores. Its function related to the spindle assembly machinery is proposed to depend on its association in the mitotic RZZ complex.</text>
</comment>
<feature type="non-terminal residue" evidence="10">
    <location>
        <position position="1"/>
    </location>
</feature>
<dbReference type="EMBL" id="JAROKS010000026">
    <property type="protein sequence ID" value="KAK1784925.1"/>
    <property type="molecule type" value="Genomic_DNA"/>
</dbReference>
<keyword evidence="5 9" id="KW-0498">Mitosis</keyword>
<evidence type="ECO:0000256" key="5">
    <source>
        <dbReference type="ARBA" id="ARBA00022776"/>
    </source>
</evidence>
<dbReference type="GO" id="GO:0034501">
    <property type="term" value="P:protein localization to kinetochore"/>
    <property type="evidence" value="ECO:0007669"/>
    <property type="project" value="UniProtKB-UniRule"/>
</dbReference>
<keyword evidence="11" id="KW-1185">Reference proteome</keyword>
<evidence type="ECO:0000256" key="3">
    <source>
        <dbReference type="ARBA" id="ARBA00022454"/>
    </source>
</evidence>
<dbReference type="Gene3D" id="1.20.58.730">
    <property type="match status" value="1"/>
</dbReference>
<evidence type="ECO:0000313" key="11">
    <source>
        <dbReference type="Proteomes" id="UP001239994"/>
    </source>
</evidence>
<evidence type="ECO:0000256" key="4">
    <source>
        <dbReference type="ARBA" id="ARBA00022618"/>
    </source>
</evidence>
<proteinExistence type="inferred from homology"/>
<sequence length="677" mass="76430">MRPPRHIYTPVKGQFTALEDGHNTTRTRTSFLGFPYTCSDLAFVSRQRQHVTAGNCRCAQRTLARAVRTATTHSGNTGHSTACAPGLGTGLVTCYCEITGMRTTIISEANGFIQFLKLCQDASKDDWFHQSNYFMTFLVLQEDIRISKRTDEPLLSITEGIQPVFICEKMPPQTGPEDSESTEETSFEEVPVKLQQQDIGPLPLTINRARQLLSWYTMCQNTNMSQVGAHVLHPLWIRCDMQDPAGISWLGSETVYAGSKATAVKLYSVSCKGSAAVDAASCITMDKLKQEHQNRLHSSTVLTKGWAEYNLFCSVKEESIVIDSQSSVTASFRWNDVEKMLETPPLSSAVTLHIKVAAGDIRSPMFQTYRELEFLLTLAEGLRTGEIEWLEPLVTQSAVDLTRSLIEELENIANAVPGQTLKGSENQKTKTDSVIGFNTMQIERGDLDFTEHLWEKMRKSVTSYQDITDSLNLVIKAVRFGQIKPWVHRDSSSSLSELIVKSYQHQVEPVLLTGHTPAIMLLELGLDKMRKDYINYLVGNETHYRALTVTVLYFCMIDDVQSYYLSSEVDLQEQVMRLRKLHHLLEILGTCSSFLSLPHERLFFFTQSCLQYYKTAPYDEEHIFEMQIKPALISHFYQTEQPSSWGVVVSSGQGSREVKTTFHLSDRPLVDHVTFDS</sequence>
<gene>
    <name evidence="10" type="ORF">P4O66_018361</name>
</gene>
<organism evidence="10 11">
    <name type="scientific">Electrophorus voltai</name>
    <dbReference type="NCBI Taxonomy" id="2609070"/>
    <lineage>
        <taxon>Eukaryota</taxon>
        <taxon>Metazoa</taxon>
        <taxon>Chordata</taxon>
        <taxon>Craniata</taxon>
        <taxon>Vertebrata</taxon>
        <taxon>Euteleostomi</taxon>
        <taxon>Actinopterygii</taxon>
        <taxon>Neopterygii</taxon>
        <taxon>Teleostei</taxon>
        <taxon>Ostariophysi</taxon>
        <taxon>Gymnotiformes</taxon>
        <taxon>Gymnotoidei</taxon>
        <taxon>Gymnotidae</taxon>
        <taxon>Electrophorus</taxon>
    </lineage>
</organism>
<dbReference type="Gene3D" id="6.20.270.10">
    <property type="match status" value="1"/>
</dbReference>
<evidence type="ECO:0000256" key="2">
    <source>
        <dbReference type="ARBA" id="ARBA00009062"/>
    </source>
</evidence>
<comment type="similarity">
    <text evidence="2 9">Belongs to the ZWILCH family.</text>
</comment>
<keyword evidence="4 9" id="KW-0132">Cell division</keyword>
<evidence type="ECO:0000256" key="1">
    <source>
        <dbReference type="ARBA" id="ARBA00004629"/>
    </source>
</evidence>
<dbReference type="PANTHER" id="PTHR15995:SF1">
    <property type="entry name" value="PROTEIN ZWILCH HOMOLOG"/>
    <property type="match status" value="1"/>
</dbReference>
<dbReference type="Pfam" id="PF09817">
    <property type="entry name" value="Zwilch"/>
    <property type="match status" value="1"/>
</dbReference>
<evidence type="ECO:0000256" key="8">
    <source>
        <dbReference type="ARBA" id="ARBA00023328"/>
    </source>
</evidence>
<protein>
    <recommendedName>
        <fullName evidence="9">Protein zwilch</fullName>
    </recommendedName>
</protein>
<evidence type="ECO:0000256" key="7">
    <source>
        <dbReference type="ARBA" id="ARBA00023306"/>
    </source>
</evidence>
<comment type="caution">
    <text evidence="10">The sequence shown here is derived from an EMBL/GenBank/DDBJ whole genome shotgun (WGS) entry which is preliminary data.</text>
</comment>
<dbReference type="Proteomes" id="UP001239994">
    <property type="component" value="Unassembled WGS sequence"/>
</dbReference>
<comment type="subunit">
    <text evidence="9">Component of the RZZ complex.</text>
</comment>
<reference evidence="10" key="1">
    <citation type="submission" date="2023-03" db="EMBL/GenBank/DDBJ databases">
        <title>Electrophorus voltai genome.</title>
        <authorList>
            <person name="Bian C."/>
        </authorList>
    </citation>
    <scope>NUCLEOTIDE SEQUENCE</scope>
    <source>
        <strain evidence="10">CB-2022</strain>
        <tissue evidence="10">Muscle</tissue>
    </source>
</reference>
<accession>A0AAD8YSD1</accession>
<dbReference type="InterPro" id="IPR018630">
    <property type="entry name" value="Zwilch"/>
</dbReference>
<dbReference type="GO" id="GO:1990423">
    <property type="term" value="C:RZZ complex"/>
    <property type="evidence" value="ECO:0007669"/>
    <property type="project" value="UniProtKB-UniRule"/>
</dbReference>
<keyword evidence="8 9" id="KW-0137">Centromere</keyword>
<keyword evidence="6 9" id="KW-0995">Kinetochore</keyword>
<dbReference type="Gene3D" id="6.10.140.520">
    <property type="match status" value="1"/>
</dbReference>
<dbReference type="Gene3D" id="2.20.25.230">
    <property type="match status" value="1"/>
</dbReference>
<comment type="subcellular location">
    <subcellularLocation>
        <location evidence="1 9">Chromosome</location>
        <location evidence="1 9">Centromere</location>
        <location evidence="1 9">Kinetochore</location>
    </subcellularLocation>
</comment>
<evidence type="ECO:0000313" key="10">
    <source>
        <dbReference type="EMBL" id="KAK1784925.1"/>
    </source>
</evidence>